<dbReference type="CDD" id="cd06465">
    <property type="entry name" value="p23_hB-ind1_like"/>
    <property type="match status" value="1"/>
</dbReference>
<evidence type="ECO:0000259" key="4">
    <source>
        <dbReference type="PROSITE" id="PS51203"/>
    </source>
</evidence>
<comment type="subunit">
    <text evidence="2">Interacts with HSP90 in an ATP-dependent manner.</text>
</comment>
<gene>
    <name evidence="6" type="primary">LOC105041698</name>
</gene>
<accession>A0A6I9QXN5</accession>
<dbReference type="InterPro" id="IPR008978">
    <property type="entry name" value="HSP20-like_chaperone"/>
</dbReference>
<dbReference type="InterPro" id="IPR045250">
    <property type="entry name" value="p23-like"/>
</dbReference>
<sequence>MSRHPTTKWAQRSDKVYITIELPDAKDVKLNLQPDGHFYFYATSGADNIPYEIDFELFDKVNVEESRAAIGLRNICYLVKKAEKKWWSRLLKNEGRPPVFLKADWDKWIDEDDENENRFGDMDFGDMDFSKLDMGGADDELEDDAADALDRNGDDEMEETKAGSSNVEESKEEVAQAAAANESKAKA</sequence>
<proteinExistence type="inferred from homology"/>
<dbReference type="InParanoid" id="A0A6I9QXN5"/>
<dbReference type="PANTHER" id="PTHR22932:SF11">
    <property type="entry name" value="CO-CHAPERONE PROTEIN P23"/>
    <property type="match status" value="1"/>
</dbReference>
<keyword evidence="2" id="KW-0539">Nucleus</keyword>
<keyword evidence="2" id="KW-0963">Cytoplasm</keyword>
<evidence type="ECO:0000313" key="6">
    <source>
        <dbReference type="RefSeq" id="XP_010916995.1"/>
    </source>
</evidence>
<dbReference type="InterPro" id="IPR007052">
    <property type="entry name" value="CS_dom"/>
</dbReference>
<dbReference type="PANTHER" id="PTHR22932">
    <property type="entry name" value="TELOMERASE-BINDING PROTEIN P23 HSP90 CO-CHAPERONE"/>
    <property type="match status" value="1"/>
</dbReference>
<dbReference type="KEGG" id="egu:105041698"/>
<name>A0A6I9QXN5_ELAGV</name>
<dbReference type="GO" id="GO:0051131">
    <property type="term" value="P:chaperone-mediated protein complex assembly"/>
    <property type="evidence" value="ECO:0007669"/>
    <property type="project" value="TreeGrafter"/>
</dbReference>
<evidence type="ECO:0000313" key="5">
    <source>
        <dbReference type="Proteomes" id="UP000504607"/>
    </source>
</evidence>
<dbReference type="GO" id="GO:0005634">
    <property type="term" value="C:nucleus"/>
    <property type="evidence" value="ECO:0007669"/>
    <property type="project" value="UniProtKB-SubCell"/>
</dbReference>
<evidence type="ECO:0000256" key="3">
    <source>
        <dbReference type="SAM" id="MobiDB-lite"/>
    </source>
</evidence>
<dbReference type="SUPFAM" id="SSF49764">
    <property type="entry name" value="HSP20-like chaperones"/>
    <property type="match status" value="1"/>
</dbReference>
<dbReference type="Gene3D" id="2.60.40.790">
    <property type="match status" value="1"/>
</dbReference>
<organism evidence="5 6">
    <name type="scientific">Elaeis guineensis var. tenera</name>
    <name type="common">Oil palm</name>
    <dbReference type="NCBI Taxonomy" id="51953"/>
    <lineage>
        <taxon>Eukaryota</taxon>
        <taxon>Viridiplantae</taxon>
        <taxon>Streptophyta</taxon>
        <taxon>Embryophyta</taxon>
        <taxon>Tracheophyta</taxon>
        <taxon>Spermatophyta</taxon>
        <taxon>Magnoliopsida</taxon>
        <taxon>Liliopsida</taxon>
        <taxon>Arecaceae</taxon>
        <taxon>Arecoideae</taxon>
        <taxon>Cocoseae</taxon>
        <taxon>Elaeidinae</taxon>
        <taxon>Elaeis</taxon>
    </lineage>
</organism>
<feature type="domain" description="CS" evidence="4">
    <location>
        <begin position="2"/>
        <end position="91"/>
    </location>
</feature>
<dbReference type="GO" id="GO:0051087">
    <property type="term" value="F:protein-folding chaperone binding"/>
    <property type="evidence" value="ECO:0007669"/>
    <property type="project" value="TreeGrafter"/>
</dbReference>
<dbReference type="RefSeq" id="XP_010916995.1">
    <property type="nucleotide sequence ID" value="XM_010918693.3"/>
</dbReference>
<dbReference type="PROSITE" id="PS51203">
    <property type="entry name" value="CS"/>
    <property type="match status" value="1"/>
</dbReference>
<comment type="function">
    <text evidence="2">Acts as a co-chaperone for HSP90.</text>
</comment>
<evidence type="ECO:0000256" key="1">
    <source>
        <dbReference type="ARBA" id="ARBA00025733"/>
    </source>
</evidence>
<dbReference type="GO" id="GO:0051879">
    <property type="term" value="F:Hsp90 protein binding"/>
    <property type="evidence" value="ECO:0007669"/>
    <property type="project" value="UniProtKB-UniRule"/>
</dbReference>
<dbReference type="GO" id="GO:0005829">
    <property type="term" value="C:cytosol"/>
    <property type="evidence" value="ECO:0007669"/>
    <property type="project" value="TreeGrafter"/>
</dbReference>
<reference evidence="6" key="1">
    <citation type="submission" date="2025-08" db="UniProtKB">
        <authorList>
            <consortium name="RefSeq"/>
        </authorList>
    </citation>
    <scope>IDENTIFICATION</scope>
</reference>
<dbReference type="Pfam" id="PF04969">
    <property type="entry name" value="CS"/>
    <property type="match status" value="1"/>
</dbReference>
<dbReference type="Proteomes" id="UP000504607">
    <property type="component" value="Chromosome 3"/>
</dbReference>
<dbReference type="OrthoDB" id="1564555at2759"/>
<keyword evidence="2" id="KW-0143">Chaperone</keyword>
<evidence type="ECO:0000256" key="2">
    <source>
        <dbReference type="RuleBase" id="RU369032"/>
    </source>
</evidence>
<dbReference type="GeneID" id="105041698"/>
<feature type="region of interest" description="Disordered" evidence="3">
    <location>
        <begin position="133"/>
        <end position="187"/>
    </location>
</feature>
<protein>
    <recommendedName>
        <fullName evidence="2">Co-chaperone protein p23</fullName>
    </recommendedName>
</protein>
<dbReference type="GO" id="GO:0006457">
    <property type="term" value="P:protein folding"/>
    <property type="evidence" value="ECO:0007669"/>
    <property type="project" value="TreeGrafter"/>
</dbReference>
<comment type="subcellular location">
    <subcellularLocation>
        <location evidence="2">Cytoplasm</location>
    </subcellularLocation>
    <subcellularLocation>
        <location evidence="2">Nucleus</location>
    </subcellularLocation>
</comment>
<dbReference type="FunFam" id="2.60.40.790:FF:000013">
    <property type="entry name" value="Very-long-chain (3R)-3-hydroxyacyl-CoA dehydratase"/>
    <property type="match status" value="1"/>
</dbReference>
<feature type="compositionally biased region" description="Low complexity" evidence="3">
    <location>
        <begin position="175"/>
        <end position="187"/>
    </location>
</feature>
<dbReference type="AlphaFoldDB" id="A0A6I9QXN5"/>
<keyword evidence="5" id="KW-1185">Reference proteome</keyword>
<dbReference type="GO" id="GO:0101031">
    <property type="term" value="C:protein folding chaperone complex"/>
    <property type="evidence" value="ECO:0007669"/>
    <property type="project" value="UniProtKB-ARBA"/>
</dbReference>
<feature type="compositionally biased region" description="Acidic residues" evidence="3">
    <location>
        <begin position="136"/>
        <end position="147"/>
    </location>
</feature>
<dbReference type="FunCoup" id="A0A6I9QXN5">
    <property type="interactions" value="2933"/>
</dbReference>
<comment type="similarity">
    <text evidence="1 2">Belongs to the p23/wos2 family.</text>
</comment>